<keyword evidence="2" id="KW-0472">Membrane</keyword>
<feature type="transmembrane region" description="Helical" evidence="2">
    <location>
        <begin position="43"/>
        <end position="61"/>
    </location>
</feature>
<sequence length="315" mass="33509">MSVAGYVTVVVATAVLAFSVRWLDPGATSHMSQQFGIPRHVGWVFAIAAFLWAYLPVLAGADMGNDLWFFGSAAVGVGFLFVAVSVSSRDAYRLLRRATVVEPGSISPSDTGSLVATSGRPTPTADDREGQPTTPFSGRQSVYTDWTVRKGSFSGSRGEWAHLGYGTEQVEFSLGDGAVEVATENPHTFNKKEHTFSIDLSKDVPEPAATSLSEHPDLPAPGSSDDDLRFAERYIPTDGPVTVVGNATQASDPGVVCIDGSSEAALIRGDIERAQHAMHERVYRLGIVGVVLIFGGQLLAFWLSDASFTALLSAL</sequence>
<keyword evidence="4" id="KW-1185">Reference proteome</keyword>
<dbReference type="EMBL" id="AOLN01000018">
    <property type="protein sequence ID" value="ELZ91461.1"/>
    <property type="molecule type" value="Genomic_DNA"/>
</dbReference>
<dbReference type="STRING" id="662479.C440_14144"/>
<reference evidence="3 4" key="1">
    <citation type="journal article" date="2014" name="PLoS Genet.">
        <title>Phylogenetically driven sequencing of extremely halophilic archaea reveals strategies for static and dynamic osmo-response.</title>
        <authorList>
            <person name="Becker E.A."/>
            <person name="Seitzer P.M."/>
            <person name="Tritt A."/>
            <person name="Larsen D."/>
            <person name="Krusor M."/>
            <person name="Yao A.I."/>
            <person name="Wu D."/>
            <person name="Madern D."/>
            <person name="Eisen J.A."/>
            <person name="Darling A.E."/>
            <person name="Facciotti M.T."/>
        </authorList>
    </citation>
    <scope>NUCLEOTIDE SEQUENCE [LARGE SCALE GENOMIC DNA]</scope>
    <source>
        <strain evidence="3 4">ATCC BAA-1512</strain>
    </source>
</reference>
<feature type="compositionally biased region" description="Polar residues" evidence="1">
    <location>
        <begin position="131"/>
        <end position="141"/>
    </location>
</feature>
<evidence type="ECO:0000256" key="2">
    <source>
        <dbReference type="SAM" id="Phobius"/>
    </source>
</evidence>
<feature type="transmembrane region" description="Helical" evidence="2">
    <location>
        <begin position="67"/>
        <end position="87"/>
    </location>
</feature>
<proteinExistence type="predicted"/>
<name>M0I3Y1_9EURY</name>
<feature type="region of interest" description="Disordered" evidence="1">
    <location>
        <begin position="207"/>
        <end position="226"/>
    </location>
</feature>
<accession>M0I3Y1</accession>
<comment type="caution">
    <text evidence="3">The sequence shown here is derived from an EMBL/GenBank/DDBJ whole genome shotgun (WGS) entry which is preliminary data.</text>
</comment>
<feature type="transmembrane region" description="Helical" evidence="2">
    <location>
        <begin position="6"/>
        <end position="23"/>
    </location>
</feature>
<dbReference type="OrthoDB" id="290880at2157"/>
<feature type="region of interest" description="Disordered" evidence="1">
    <location>
        <begin position="103"/>
        <end position="141"/>
    </location>
</feature>
<keyword evidence="2" id="KW-0812">Transmembrane</keyword>
<dbReference type="AlphaFoldDB" id="M0I3Y1"/>
<evidence type="ECO:0000313" key="4">
    <source>
        <dbReference type="Proteomes" id="UP000011550"/>
    </source>
</evidence>
<keyword evidence="2" id="KW-1133">Transmembrane helix</keyword>
<dbReference type="Proteomes" id="UP000011550">
    <property type="component" value="Unassembled WGS sequence"/>
</dbReference>
<evidence type="ECO:0000313" key="3">
    <source>
        <dbReference type="EMBL" id="ELZ91461.1"/>
    </source>
</evidence>
<evidence type="ECO:0000256" key="1">
    <source>
        <dbReference type="SAM" id="MobiDB-lite"/>
    </source>
</evidence>
<dbReference type="PATRIC" id="fig|662479.7.peg.2864"/>
<gene>
    <name evidence="3" type="ORF">C440_14144</name>
</gene>
<dbReference type="RefSeq" id="WP_008321216.1">
    <property type="nucleotide sequence ID" value="NZ_AOLN01000018.1"/>
</dbReference>
<feature type="compositionally biased region" description="Polar residues" evidence="1">
    <location>
        <begin position="106"/>
        <end position="121"/>
    </location>
</feature>
<organism evidence="3 4">
    <name type="scientific">Haloferax mucosum ATCC BAA-1512</name>
    <dbReference type="NCBI Taxonomy" id="662479"/>
    <lineage>
        <taxon>Archaea</taxon>
        <taxon>Methanobacteriati</taxon>
        <taxon>Methanobacteriota</taxon>
        <taxon>Stenosarchaea group</taxon>
        <taxon>Halobacteria</taxon>
        <taxon>Halobacteriales</taxon>
        <taxon>Haloferacaceae</taxon>
        <taxon>Haloferax</taxon>
    </lineage>
</organism>
<feature type="transmembrane region" description="Helical" evidence="2">
    <location>
        <begin position="282"/>
        <end position="303"/>
    </location>
</feature>
<protein>
    <submittedName>
        <fullName evidence="3">Uncharacterized protein</fullName>
    </submittedName>
</protein>